<dbReference type="SUPFAM" id="SSF53098">
    <property type="entry name" value="Ribonuclease H-like"/>
    <property type="match status" value="1"/>
</dbReference>
<organism evidence="1">
    <name type="scientific">Mimivirus AB-566-O17</name>
    <dbReference type="NCBI Taxonomy" id="1988039"/>
    <lineage>
        <taxon>Viruses</taxon>
        <taxon>Varidnaviria</taxon>
        <taxon>Bamfordvirae</taxon>
        <taxon>Nucleocytoviricota</taxon>
        <taxon>Megaviricetes</taxon>
        <taxon>Imitervirales</taxon>
        <taxon>Mimiviridae</taxon>
        <taxon>Megamimivirinae</taxon>
        <taxon>Mimivirus</taxon>
    </lineage>
</organism>
<protein>
    <submittedName>
        <fullName evidence="1">Uncharacterized protein</fullName>
    </submittedName>
</protein>
<accession>A0A1X9VNW6</accession>
<gene>
    <name evidence="1" type="ORF">SAGO17_0088</name>
</gene>
<dbReference type="InterPro" id="IPR012337">
    <property type="entry name" value="RNaseH-like_sf"/>
</dbReference>
<name>A0A1X9VNW6_9VIRU</name>
<sequence>MSVLSIDVGLLNLGVCIMNVLDNKILYWDTIDVIDCPEYKCDGVLKNGNGCKSIAHYSVNTEYYCKRHNVSGKLMTRKAVKNYTLEQVAVLVIKRMNVFLPEDSPEDK</sequence>
<dbReference type="EMBL" id="KY565525">
    <property type="protein sequence ID" value="ARR75006.1"/>
    <property type="molecule type" value="Genomic_DNA"/>
</dbReference>
<proteinExistence type="predicted"/>
<evidence type="ECO:0000313" key="1">
    <source>
        <dbReference type="EMBL" id="ARR75006.1"/>
    </source>
</evidence>
<reference evidence="1" key="1">
    <citation type="journal article" date="2017" name="ISME J.">
        <title>Genomic exploration of individual giant ocean viruses.</title>
        <authorList>
            <person name="Wilson W.H."/>
            <person name="Gilg I.C."/>
            <person name="Moniruzzaman M."/>
            <person name="Field E.K."/>
            <person name="Koren S."/>
            <person name="LeCleir G.R."/>
            <person name="Martinez Martinez J."/>
            <person name="Poulton N.J."/>
            <person name="Swan B.K."/>
            <person name="Stepanauskas R."/>
            <person name="Wilhelm S.W."/>
        </authorList>
    </citation>
    <scope>NUCLEOTIDE SEQUENCE</scope>
</reference>